<gene>
    <name evidence="1" type="ORF">ACKW6Q_01230</name>
</gene>
<protein>
    <submittedName>
        <fullName evidence="1">Helix-turn-helix domain-containing protein</fullName>
    </submittedName>
</protein>
<dbReference type="SUPFAM" id="SSF48295">
    <property type="entry name" value="TrpR-like"/>
    <property type="match status" value="1"/>
</dbReference>
<proteinExistence type="predicted"/>
<evidence type="ECO:0000313" key="2">
    <source>
        <dbReference type="Proteomes" id="UP001634154"/>
    </source>
</evidence>
<reference evidence="1 2" key="1">
    <citation type="submission" date="2024-12" db="EMBL/GenBank/DDBJ databases">
        <title>Draft genome sequence of Chryseobacterium kwangjuense AG447.</title>
        <authorList>
            <person name="Cheptsov V.S."/>
            <person name="Belov A."/>
            <person name="Zavarzina A.G."/>
        </authorList>
    </citation>
    <scope>NUCLEOTIDE SEQUENCE [LARGE SCALE GENOMIC DNA]</scope>
    <source>
        <strain evidence="1 2">AG447</strain>
    </source>
</reference>
<dbReference type="RefSeq" id="WP_409355389.1">
    <property type="nucleotide sequence ID" value="NZ_JBJXVJ010000001.1"/>
</dbReference>
<organism evidence="1 2">
    <name type="scientific">Chryseobacterium kwangjuense</name>
    <dbReference type="NCBI Taxonomy" id="267125"/>
    <lineage>
        <taxon>Bacteria</taxon>
        <taxon>Pseudomonadati</taxon>
        <taxon>Bacteroidota</taxon>
        <taxon>Flavobacteriia</taxon>
        <taxon>Flavobacteriales</taxon>
        <taxon>Weeksellaceae</taxon>
        <taxon>Chryseobacterium group</taxon>
        <taxon>Chryseobacterium</taxon>
    </lineage>
</organism>
<dbReference type="InterPro" id="IPR010921">
    <property type="entry name" value="Trp_repressor/repl_initiator"/>
</dbReference>
<evidence type="ECO:0000313" key="1">
    <source>
        <dbReference type="EMBL" id="MFN1215581.1"/>
    </source>
</evidence>
<sequence>MKPTRPDYKRIYKDLIKIKFPDKEPKCISILRKKKLSELDIINLERIIFGKLTHEESLKNKRHRSYDKAVIFKILKHQKIHSLTNTQLAVHYGLSRNTVTAWKRDFSEYRKG</sequence>
<keyword evidence="2" id="KW-1185">Reference proteome</keyword>
<accession>A0ABW9JXJ1</accession>
<dbReference type="EMBL" id="JBJXVJ010000001">
    <property type="protein sequence ID" value="MFN1215581.1"/>
    <property type="molecule type" value="Genomic_DNA"/>
</dbReference>
<dbReference type="Proteomes" id="UP001634154">
    <property type="component" value="Unassembled WGS sequence"/>
</dbReference>
<name>A0ABW9JXJ1_9FLAO</name>
<comment type="caution">
    <text evidence="1">The sequence shown here is derived from an EMBL/GenBank/DDBJ whole genome shotgun (WGS) entry which is preliminary data.</text>
</comment>